<dbReference type="PRINTS" id="PR00455">
    <property type="entry name" value="HTHTETR"/>
</dbReference>
<dbReference type="PROSITE" id="PS01081">
    <property type="entry name" value="HTH_TETR_1"/>
    <property type="match status" value="1"/>
</dbReference>
<dbReference type="FunFam" id="1.10.10.60:FF:000141">
    <property type="entry name" value="TetR family transcriptional regulator"/>
    <property type="match status" value="1"/>
</dbReference>
<dbReference type="SUPFAM" id="SSF48498">
    <property type="entry name" value="Tetracyclin repressor-like, C-terminal domain"/>
    <property type="match status" value="1"/>
</dbReference>
<dbReference type="PROSITE" id="PS50977">
    <property type="entry name" value="HTH_TETR_2"/>
    <property type="match status" value="1"/>
</dbReference>
<dbReference type="InterPro" id="IPR049149">
    <property type="entry name" value="TetR/AcrR_C"/>
</dbReference>
<dbReference type="Gene3D" id="1.10.357.10">
    <property type="entry name" value="Tetracycline Repressor, domain 2"/>
    <property type="match status" value="1"/>
</dbReference>
<evidence type="ECO:0000256" key="4">
    <source>
        <dbReference type="ARBA" id="ARBA00023163"/>
    </source>
</evidence>
<keyword evidence="1" id="KW-0678">Repressor</keyword>
<gene>
    <name evidence="7" type="ORF">ARMA_2272</name>
    <name evidence="8" type="ORF">SE16_04285</name>
</gene>
<dbReference type="GO" id="GO:0000976">
    <property type="term" value="F:transcription cis-regulatory region binding"/>
    <property type="evidence" value="ECO:0007669"/>
    <property type="project" value="TreeGrafter"/>
</dbReference>
<comment type="caution">
    <text evidence="7">The sequence shown here is derived from an EMBL/GenBank/DDBJ whole genome shotgun (WGS) entry which is preliminary data.</text>
</comment>
<dbReference type="PANTHER" id="PTHR30055">
    <property type="entry name" value="HTH-TYPE TRANSCRIPTIONAL REGULATOR RUTR"/>
    <property type="match status" value="1"/>
</dbReference>
<dbReference type="Proteomes" id="UP000050502">
    <property type="component" value="Unassembled WGS sequence"/>
</dbReference>
<dbReference type="STRING" id="872965.SE16_04285"/>
<reference evidence="9" key="3">
    <citation type="submission" date="2015-08" db="EMBL/GenBank/DDBJ databases">
        <title>Draft Genome Sequence of a Heterotrophic Facultative Anaerobic Bacterium Ardenticatena maritima Strain 110S.</title>
        <authorList>
            <person name="Kawaichi S."/>
            <person name="Yoshida T."/>
            <person name="Sako Y."/>
            <person name="Nakamura R."/>
        </authorList>
    </citation>
    <scope>NUCLEOTIDE SEQUENCE [LARGE SCALE GENOMIC DNA]</scope>
    <source>
        <strain evidence="9">110S</strain>
    </source>
</reference>
<dbReference type="SUPFAM" id="SSF46689">
    <property type="entry name" value="Homeodomain-like"/>
    <property type="match status" value="1"/>
</dbReference>
<dbReference type="RefSeq" id="WP_054493634.1">
    <property type="nucleotide sequence ID" value="NZ_BBZA01000196.1"/>
</dbReference>
<evidence type="ECO:0000256" key="3">
    <source>
        <dbReference type="ARBA" id="ARBA00023125"/>
    </source>
</evidence>
<dbReference type="GO" id="GO:0045892">
    <property type="term" value="P:negative regulation of DNA-templated transcription"/>
    <property type="evidence" value="ECO:0007669"/>
    <property type="project" value="UniProtKB-ARBA"/>
</dbReference>
<evidence type="ECO:0000313" key="8">
    <source>
        <dbReference type="EMBL" id="KPL89635.1"/>
    </source>
</evidence>
<accession>A0A0M8KAL8</accession>
<dbReference type="Pfam" id="PF21303">
    <property type="entry name" value="TetR_C_39"/>
    <property type="match status" value="1"/>
</dbReference>
<evidence type="ECO:0000256" key="2">
    <source>
        <dbReference type="ARBA" id="ARBA00023015"/>
    </source>
</evidence>
<organism evidence="7 9">
    <name type="scientific">Ardenticatena maritima</name>
    <dbReference type="NCBI Taxonomy" id="872965"/>
    <lineage>
        <taxon>Bacteria</taxon>
        <taxon>Bacillati</taxon>
        <taxon>Chloroflexota</taxon>
        <taxon>Ardenticatenia</taxon>
        <taxon>Ardenticatenales</taxon>
        <taxon>Ardenticatenaceae</taxon>
        <taxon>Ardenticatena</taxon>
    </lineage>
</organism>
<dbReference type="EMBL" id="LGKN01000003">
    <property type="protein sequence ID" value="KPL89635.1"/>
    <property type="molecule type" value="Genomic_DNA"/>
</dbReference>
<reference evidence="8 10" key="2">
    <citation type="submission" date="2015-07" db="EMBL/GenBank/DDBJ databases">
        <title>Whole genome sequence of Ardenticatena maritima DSM 23922.</title>
        <authorList>
            <person name="Hemp J."/>
            <person name="Ward L.M."/>
            <person name="Pace L.A."/>
            <person name="Fischer W.W."/>
        </authorList>
    </citation>
    <scope>NUCLEOTIDE SEQUENCE [LARGE SCALE GENOMIC DNA]</scope>
    <source>
        <strain evidence="8 10">110S</strain>
    </source>
</reference>
<keyword evidence="2" id="KW-0805">Transcription regulation</keyword>
<evidence type="ECO:0000256" key="1">
    <source>
        <dbReference type="ARBA" id="ARBA00022491"/>
    </source>
</evidence>
<dbReference type="InterPro" id="IPR001647">
    <property type="entry name" value="HTH_TetR"/>
</dbReference>
<dbReference type="EMBL" id="BBZA01000196">
    <property type="protein sequence ID" value="GAP63849.1"/>
    <property type="molecule type" value="Genomic_DNA"/>
</dbReference>
<protein>
    <recommendedName>
        <fullName evidence="6">HTH tetR-type domain-containing protein</fullName>
    </recommendedName>
</protein>
<dbReference type="InterPro" id="IPR050109">
    <property type="entry name" value="HTH-type_TetR-like_transc_reg"/>
</dbReference>
<dbReference type="PANTHER" id="PTHR30055:SF175">
    <property type="entry name" value="HTH-TYPE TRANSCRIPTIONAL REPRESSOR KSTR2"/>
    <property type="match status" value="1"/>
</dbReference>
<evidence type="ECO:0000313" key="9">
    <source>
        <dbReference type="Proteomes" id="UP000037784"/>
    </source>
</evidence>
<feature type="DNA-binding region" description="H-T-H motif" evidence="5">
    <location>
        <begin position="34"/>
        <end position="53"/>
    </location>
</feature>
<reference evidence="7 9" key="1">
    <citation type="journal article" date="2015" name="Genome Announc.">
        <title>Draft Genome Sequence of a Heterotrophic Facultative Anaerobic Thermophilic Bacterium, Ardenticatena maritima Strain 110ST.</title>
        <authorList>
            <person name="Kawaichi S."/>
            <person name="Yoshida T."/>
            <person name="Sako Y."/>
            <person name="Nakamura R."/>
        </authorList>
    </citation>
    <scope>NUCLEOTIDE SEQUENCE [LARGE SCALE GENOMIC DNA]</scope>
    <source>
        <strain evidence="7 9">110S</strain>
    </source>
</reference>
<dbReference type="InterPro" id="IPR009057">
    <property type="entry name" value="Homeodomain-like_sf"/>
</dbReference>
<evidence type="ECO:0000259" key="6">
    <source>
        <dbReference type="PROSITE" id="PS50977"/>
    </source>
</evidence>
<feature type="domain" description="HTH tetR-type" evidence="6">
    <location>
        <begin position="11"/>
        <end position="71"/>
    </location>
</feature>
<dbReference type="GO" id="GO:0003700">
    <property type="term" value="F:DNA-binding transcription factor activity"/>
    <property type="evidence" value="ECO:0007669"/>
    <property type="project" value="TreeGrafter"/>
</dbReference>
<keyword evidence="3 5" id="KW-0238">DNA-binding</keyword>
<dbReference type="OrthoDB" id="9814200at2"/>
<evidence type="ECO:0000313" key="10">
    <source>
        <dbReference type="Proteomes" id="UP000050502"/>
    </source>
</evidence>
<dbReference type="Pfam" id="PF00440">
    <property type="entry name" value="TetR_N"/>
    <property type="match status" value="1"/>
</dbReference>
<keyword evidence="4" id="KW-0804">Transcription</keyword>
<dbReference type="AlphaFoldDB" id="A0A0M8KAL8"/>
<dbReference type="InterPro" id="IPR023772">
    <property type="entry name" value="DNA-bd_HTH_TetR-type_CS"/>
</dbReference>
<evidence type="ECO:0000313" key="7">
    <source>
        <dbReference type="EMBL" id="GAP63849.1"/>
    </source>
</evidence>
<sequence>MSESTTTKRAATRIDAILDTAEALFMEKGYDATSMRDIAKAVGIAKGTLYHHFASKLDLLDAVVQRRSRAVLATFEPLINDSTIDAPSKLRLLFLQGNQWKIEHRDFILSIAKVMYRPENAIWREQIYRTALEMEAPLLSAIIRQGIDEGHFDVEDPEATAPIVLTMAREFSDAFARALLANDHTPETVRWLHRKARAYERSMERVLGMSVGTLHLNLETIVSAWFPDHLSENEETHQSTQRS</sequence>
<keyword evidence="9" id="KW-1185">Reference proteome</keyword>
<dbReference type="InParanoid" id="A0A0M8KAL8"/>
<name>A0A0M8KAL8_9CHLR</name>
<dbReference type="Proteomes" id="UP000037784">
    <property type="component" value="Unassembled WGS sequence"/>
</dbReference>
<dbReference type="InterPro" id="IPR036271">
    <property type="entry name" value="Tet_transcr_reg_TetR-rel_C_sf"/>
</dbReference>
<evidence type="ECO:0000256" key="5">
    <source>
        <dbReference type="PROSITE-ProRule" id="PRU00335"/>
    </source>
</evidence>
<proteinExistence type="predicted"/>